<dbReference type="GO" id="GO:0004803">
    <property type="term" value="F:transposase activity"/>
    <property type="evidence" value="ECO:0007669"/>
    <property type="project" value="InterPro"/>
</dbReference>
<name>A0A1G7RLI9_9SPHI</name>
<dbReference type="Pfam" id="PF01548">
    <property type="entry name" value="DEDD_Tnp_IS110"/>
    <property type="match status" value="1"/>
</dbReference>
<feature type="domain" description="Transposase IS116/IS110/IS902 C-terminal" evidence="3">
    <location>
        <begin position="262"/>
        <end position="345"/>
    </location>
</feature>
<dbReference type="Pfam" id="PF02371">
    <property type="entry name" value="Transposase_20"/>
    <property type="match status" value="1"/>
</dbReference>
<evidence type="ECO:0000259" key="2">
    <source>
        <dbReference type="Pfam" id="PF01548"/>
    </source>
</evidence>
<dbReference type="STRING" id="551996.SAMN05192573_102282"/>
<feature type="domain" description="Transposase IS110-like N-terminal" evidence="2">
    <location>
        <begin position="19"/>
        <end position="163"/>
    </location>
</feature>
<feature type="coiled-coil region" evidence="1">
    <location>
        <begin position="228"/>
        <end position="255"/>
    </location>
</feature>
<dbReference type="Proteomes" id="UP000199705">
    <property type="component" value="Unassembled WGS sequence"/>
</dbReference>
<dbReference type="RefSeq" id="WP_091163186.1">
    <property type="nucleotide sequence ID" value="NZ_FNCG01000002.1"/>
</dbReference>
<dbReference type="InterPro" id="IPR047650">
    <property type="entry name" value="Transpos_IS110"/>
</dbReference>
<proteinExistence type="predicted"/>
<dbReference type="GO" id="GO:0003677">
    <property type="term" value="F:DNA binding"/>
    <property type="evidence" value="ECO:0007669"/>
    <property type="project" value="InterPro"/>
</dbReference>
<protein>
    <submittedName>
        <fullName evidence="4">Transposase</fullName>
    </submittedName>
</protein>
<evidence type="ECO:0000313" key="4">
    <source>
        <dbReference type="EMBL" id="SDG11592.1"/>
    </source>
</evidence>
<evidence type="ECO:0000259" key="3">
    <source>
        <dbReference type="Pfam" id="PF02371"/>
    </source>
</evidence>
<dbReference type="PANTHER" id="PTHR33055:SF13">
    <property type="entry name" value="TRANSPOSASE"/>
    <property type="match status" value="1"/>
</dbReference>
<sequence length="410" mass="47163">MRKALNTDVHIMPQLERACGLDMHKDKIVGFISSKDGSEQELKEFGTFTCELKDVRDWLTRNKVEHCLMESTGIYWMSLYFILTEAGINVTVANPVHIKQIPKRKTDRKDARWLCTLLLHGFVRASFMPDNDQRILRDYCRSRLFYTWQQTKTQNRLLKILESNNIKLRSVISTIHTKTAMDIIRLLARGVTDKEVLLNCSRGQIKQKRERLTMALEGTLQEHHLIQLQMLLQDYDHVQKQINRLETSIDNIISEHYAQAVECLDSISGIAVKSAQIILSEAGKDMTRFPTADHFTAWCGIAPGNNESAGKRKSTGVKKGNTYLRTAMVSAAWAAIRMKDSYWHALFDKLRKRMKAQKAIMAVARRLLKVVYKTLETLTLYKEKGIAHFVDLQAKAALYYKAQLSWPQSN</sequence>
<accession>A0A1G7RLI9</accession>
<dbReference type="InterPro" id="IPR002525">
    <property type="entry name" value="Transp_IS110-like_N"/>
</dbReference>
<dbReference type="InterPro" id="IPR003346">
    <property type="entry name" value="Transposase_20"/>
</dbReference>
<organism evidence="4 5">
    <name type="scientific">Mucilaginibacter gossypii</name>
    <dbReference type="NCBI Taxonomy" id="551996"/>
    <lineage>
        <taxon>Bacteria</taxon>
        <taxon>Pseudomonadati</taxon>
        <taxon>Bacteroidota</taxon>
        <taxon>Sphingobacteriia</taxon>
        <taxon>Sphingobacteriales</taxon>
        <taxon>Sphingobacteriaceae</taxon>
        <taxon>Mucilaginibacter</taxon>
    </lineage>
</organism>
<gene>
    <name evidence="4" type="ORF">SAMN05192573_102282</name>
</gene>
<dbReference type="NCBIfam" id="NF033542">
    <property type="entry name" value="transpos_IS110"/>
    <property type="match status" value="1"/>
</dbReference>
<reference evidence="5" key="1">
    <citation type="submission" date="2016-10" db="EMBL/GenBank/DDBJ databases">
        <authorList>
            <person name="Varghese N."/>
            <person name="Submissions S."/>
        </authorList>
    </citation>
    <scope>NUCLEOTIDE SEQUENCE [LARGE SCALE GENOMIC DNA]</scope>
    <source>
        <strain evidence="5">Gh-67</strain>
    </source>
</reference>
<dbReference type="PANTHER" id="PTHR33055">
    <property type="entry name" value="TRANSPOSASE FOR INSERTION SEQUENCE ELEMENT IS1111A"/>
    <property type="match status" value="1"/>
</dbReference>
<dbReference type="AlphaFoldDB" id="A0A1G7RLI9"/>
<keyword evidence="5" id="KW-1185">Reference proteome</keyword>
<dbReference type="GO" id="GO:0006313">
    <property type="term" value="P:DNA transposition"/>
    <property type="evidence" value="ECO:0007669"/>
    <property type="project" value="InterPro"/>
</dbReference>
<evidence type="ECO:0000256" key="1">
    <source>
        <dbReference type="SAM" id="Coils"/>
    </source>
</evidence>
<keyword evidence="1" id="KW-0175">Coiled coil</keyword>
<dbReference type="EMBL" id="FNCG01000002">
    <property type="protein sequence ID" value="SDG11592.1"/>
    <property type="molecule type" value="Genomic_DNA"/>
</dbReference>
<evidence type="ECO:0000313" key="5">
    <source>
        <dbReference type="Proteomes" id="UP000199705"/>
    </source>
</evidence>